<dbReference type="PROSITE" id="PS50181">
    <property type="entry name" value="FBOX"/>
    <property type="match status" value="1"/>
</dbReference>
<dbReference type="Gene3D" id="1.20.1280.50">
    <property type="match status" value="1"/>
</dbReference>
<feature type="domain" description="F-box" evidence="1">
    <location>
        <begin position="4"/>
        <end position="50"/>
    </location>
</feature>
<dbReference type="Pfam" id="PF12937">
    <property type="entry name" value="F-box-like"/>
    <property type="match status" value="1"/>
</dbReference>
<evidence type="ECO:0000313" key="3">
    <source>
        <dbReference type="Proteomes" id="UP000623467"/>
    </source>
</evidence>
<sequence>MGFRTDFQDLPEDVIRSVFSFCDIYAVVSMSRTNKYLRRLSLDKLVWTDLVANLWRRGFIDQASLSDIQSSSLDSLLALVKGLLTGPSSWNGNANLKPKSRWFLSPKSRRVQNPIPVDMHTKYIVHPREIVASNLNQPKLLNGGEYVLFNNATLECWSIHRDELVWAYEKSGPEFSVVEFAAEVIDGGDSVNIVVCERSWTLSGTGSEQSLVQVLKLDLYTGSSTQLLLNRNPYGNVWNFTDAKISGDIASVVVESWKNVVGTTPYSHCILMNWKGKTELRLASNTAGSPFLITLIPYHVIWVSASISGGPEISVIQVSTALSSHWNHVGKRAYSPTPGAVFTPEVETVAHESITSSECAYLKE</sequence>
<gene>
    <name evidence="2" type="ORF">MSAN_01836400</name>
</gene>
<dbReference type="OrthoDB" id="3051145at2759"/>
<dbReference type="SUPFAM" id="SSF81383">
    <property type="entry name" value="F-box domain"/>
    <property type="match status" value="1"/>
</dbReference>
<evidence type="ECO:0000313" key="2">
    <source>
        <dbReference type="EMBL" id="KAF7346099.1"/>
    </source>
</evidence>
<proteinExistence type="predicted"/>
<protein>
    <submittedName>
        <fullName evidence="2">F-box domain-containing protein</fullName>
    </submittedName>
</protein>
<dbReference type="InterPro" id="IPR036047">
    <property type="entry name" value="F-box-like_dom_sf"/>
</dbReference>
<reference evidence="2" key="1">
    <citation type="submission" date="2020-05" db="EMBL/GenBank/DDBJ databases">
        <title>Mycena genomes resolve the evolution of fungal bioluminescence.</title>
        <authorList>
            <person name="Tsai I.J."/>
        </authorList>
    </citation>
    <scope>NUCLEOTIDE SEQUENCE</scope>
    <source>
        <strain evidence="2">160909Yilan</strain>
    </source>
</reference>
<dbReference type="AlphaFoldDB" id="A0A8H6XTD9"/>
<keyword evidence="3" id="KW-1185">Reference proteome</keyword>
<dbReference type="Proteomes" id="UP000623467">
    <property type="component" value="Unassembled WGS sequence"/>
</dbReference>
<dbReference type="EMBL" id="JACAZH010000019">
    <property type="protein sequence ID" value="KAF7346099.1"/>
    <property type="molecule type" value="Genomic_DNA"/>
</dbReference>
<dbReference type="InterPro" id="IPR001810">
    <property type="entry name" value="F-box_dom"/>
</dbReference>
<organism evidence="2 3">
    <name type="scientific">Mycena sanguinolenta</name>
    <dbReference type="NCBI Taxonomy" id="230812"/>
    <lineage>
        <taxon>Eukaryota</taxon>
        <taxon>Fungi</taxon>
        <taxon>Dikarya</taxon>
        <taxon>Basidiomycota</taxon>
        <taxon>Agaricomycotina</taxon>
        <taxon>Agaricomycetes</taxon>
        <taxon>Agaricomycetidae</taxon>
        <taxon>Agaricales</taxon>
        <taxon>Marasmiineae</taxon>
        <taxon>Mycenaceae</taxon>
        <taxon>Mycena</taxon>
    </lineage>
</organism>
<evidence type="ECO:0000259" key="1">
    <source>
        <dbReference type="PROSITE" id="PS50181"/>
    </source>
</evidence>
<comment type="caution">
    <text evidence="2">The sequence shown here is derived from an EMBL/GenBank/DDBJ whole genome shotgun (WGS) entry which is preliminary data.</text>
</comment>
<name>A0A8H6XTD9_9AGAR</name>
<accession>A0A8H6XTD9</accession>